<dbReference type="AlphaFoldDB" id="A0A2H0WT71"/>
<dbReference type="PANTHER" id="PTHR11946:SF93">
    <property type="entry name" value="VALINE--TRNA LIGASE, CHLOROPLASTIC_MITOCHONDRIAL 2"/>
    <property type="match status" value="1"/>
</dbReference>
<evidence type="ECO:0000256" key="1">
    <source>
        <dbReference type="ARBA" id="ARBA00013169"/>
    </source>
</evidence>
<dbReference type="InterPro" id="IPR014729">
    <property type="entry name" value="Rossmann-like_a/b/a_fold"/>
</dbReference>
<dbReference type="GO" id="GO:0005829">
    <property type="term" value="C:cytosol"/>
    <property type="evidence" value="ECO:0007669"/>
    <property type="project" value="TreeGrafter"/>
</dbReference>
<dbReference type="SUPFAM" id="SSF47323">
    <property type="entry name" value="Anticodon-binding domain of a subclass of class I aminoacyl-tRNA synthetases"/>
    <property type="match status" value="1"/>
</dbReference>
<accession>A0A2H0WT71</accession>
<keyword evidence="2" id="KW-0963">Cytoplasm</keyword>
<dbReference type="PROSITE" id="PS00178">
    <property type="entry name" value="AA_TRNA_LIGASE_I"/>
    <property type="match status" value="1"/>
</dbReference>
<dbReference type="InterPro" id="IPR001412">
    <property type="entry name" value="aa-tRNA-synth_I_CS"/>
</dbReference>
<dbReference type="GO" id="GO:0005524">
    <property type="term" value="F:ATP binding"/>
    <property type="evidence" value="ECO:0007669"/>
    <property type="project" value="UniProtKB-KW"/>
</dbReference>
<evidence type="ECO:0000256" key="5">
    <source>
        <dbReference type="ARBA" id="ARBA00022840"/>
    </source>
</evidence>
<sequence length="703" mass="81918">MDKHYQPQTVEPKINQFWEKGGYFTPKIDPQKKPFVITIPLPNVTGSLHAGHAMFVIEDIMARFHRLKGEPTLWIPGFDHASIAVEYLVTKQLKKRGKNKNEVGREMFLREATKFANDSRNYIREQLKTLGFSLDWTREAYTLDPIRSKAVVEAFNRLYHQGLIYQGKQIVNWCPHCQTVLSDLENIHREEKGYLYYIKYGPITIATTRPETMFADVAIAIHPSNKKYQHLVGKTVPLPLTKRKIPVIIDEAVEPEFGTGALKITPAHDEVDFEIGQRHHLKALSVIDKNGQLNKLAGKYEKMKIKEAREKIVNDLKKAGLIEKIENINHSLGHCERCGTTTESIISQQWFVKTKSLAKKAIKAVKEDQIKIIPKHFEKIYFHWLSHIHDWCISRQLWWGHQIPVWYRQSKTKNRQNKEIFVGEKPKGSGWVQDQDVLDTWFSSSLWTMSTLGWPENTADFKHFYPTTVRETGYDILFFWVAREIMMCLELSGQIPFKTVYLHGLVRDEKGRKFSKTKSIGFDPLPITKQYGTDALRMALVYGNGAGNDIVLSIEKTKSMRNFANKIWNAARFIVMNRETLNPKSEIRNKFEIQSLKIQNKDDQQILKSLEKNTKSVTTHIENYRFGQAAEEIYQFFWHEFCDQYIEKVKNRRDEAQPTLIKVLKTSLILLHPFMPFISEEIWTNQLKEKTPLVITKWPKQRG</sequence>
<evidence type="ECO:0000256" key="4">
    <source>
        <dbReference type="ARBA" id="ARBA00022741"/>
    </source>
</evidence>
<dbReference type="InterPro" id="IPR002300">
    <property type="entry name" value="aa-tRNA-synth_Ia"/>
</dbReference>
<gene>
    <name evidence="13" type="ORF">COT63_01635</name>
</gene>
<evidence type="ECO:0000256" key="2">
    <source>
        <dbReference type="ARBA" id="ARBA00022490"/>
    </source>
</evidence>
<comment type="caution">
    <text evidence="13">The sequence shown here is derived from an EMBL/GenBank/DDBJ whole genome shotgun (WGS) entry which is preliminary data.</text>
</comment>
<evidence type="ECO:0000313" key="13">
    <source>
        <dbReference type="EMBL" id="PIS15128.1"/>
    </source>
</evidence>
<keyword evidence="3 10" id="KW-0436">Ligase</keyword>
<keyword evidence="7 10" id="KW-0030">Aminoacyl-tRNA synthetase</keyword>
<reference evidence="14" key="1">
    <citation type="submission" date="2017-09" db="EMBL/GenBank/DDBJ databases">
        <title>Depth-based differentiation of microbial function through sediment-hosted aquifers and enrichment of novel symbionts in the deep terrestrial subsurface.</title>
        <authorList>
            <person name="Probst A.J."/>
            <person name="Ladd B."/>
            <person name="Jarett J.K."/>
            <person name="Geller-Mcgrath D.E."/>
            <person name="Sieber C.M.K."/>
            <person name="Emerson J.B."/>
            <person name="Anantharaman K."/>
            <person name="Thomas B.C."/>
            <person name="Malmstrom R."/>
            <person name="Stieglmeier M."/>
            <person name="Klingl A."/>
            <person name="Woyke T."/>
            <person name="Ryan C.M."/>
            <person name="Banfield J.F."/>
        </authorList>
    </citation>
    <scope>NUCLEOTIDE SEQUENCE [LARGE SCALE GENOMIC DNA]</scope>
</reference>
<dbReference type="Proteomes" id="UP000231282">
    <property type="component" value="Unassembled WGS sequence"/>
</dbReference>
<dbReference type="CDD" id="cd07962">
    <property type="entry name" value="Anticodon_Ia_Val"/>
    <property type="match status" value="1"/>
</dbReference>
<dbReference type="SUPFAM" id="SSF50677">
    <property type="entry name" value="ValRS/IleRS/LeuRS editing domain"/>
    <property type="match status" value="1"/>
</dbReference>
<proteinExistence type="inferred from homology"/>
<dbReference type="Gene3D" id="1.10.730.10">
    <property type="entry name" value="Isoleucyl-tRNA Synthetase, Domain 1"/>
    <property type="match status" value="1"/>
</dbReference>
<dbReference type="EMBL" id="PEZH01000028">
    <property type="protein sequence ID" value="PIS15128.1"/>
    <property type="molecule type" value="Genomic_DNA"/>
</dbReference>
<evidence type="ECO:0000259" key="11">
    <source>
        <dbReference type="Pfam" id="PF00133"/>
    </source>
</evidence>
<dbReference type="SUPFAM" id="SSF52374">
    <property type="entry name" value="Nucleotidylyl transferase"/>
    <property type="match status" value="1"/>
</dbReference>
<comment type="similarity">
    <text evidence="10">Belongs to the class-I aminoacyl-tRNA synthetase family.</text>
</comment>
<dbReference type="Pfam" id="PF00133">
    <property type="entry name" value="tRNA-synt_1"/>
    <property type="match status" value="1"/>
</dbReference>
<keyword evidence="6 10" id="KW-0648">Protein biosynthesis</keyword>
<dbReference type="PANTHER" id="PTHR11946">
    <property type="entry name" value="VALYL-TRNA SYNTHETASES"/>
    <property type="match status" value="1"/>
</dbReference>
<dbReference type="PRINTS" id="PR00986">
    <property type="entry name" value="TRNASYNTHVAL"/>
</dbReference>
<protein>
    <recommendedName>
        <fullName evidence="1 9">Valine--tRNA ligase</fullName>
        <ecNumber evidence="1 9">6.1.1.9</ecNumber>
    </recommendedName>
</protein>
<feature type="domain" description="Methionyl/Valyl/Leucyl/Isoleucyl-tRNA synthetase anticodon-binding" evidence="12">
    <location>
        <begin position="603"/>
        <end position="700"/>
    </location>
</feature>
<keyword evidence="4 10" id="KW-0547">Nucleotide-binding</keyword>
<name>A0A2H0WT71_9BACT</name>
<evidence type="ECO:0000256" key="10">
    <source>
        <dbReference type="RuleBase" id="RU363035"/>
    </source>
</evidence>
<dbReference type="NCBIfam" id="NF004349">
    <property type="entry name" value="PRK05729.1"/>
    <property type="match status" value="1"/>
</dbReference>
<feature type="domain" description="Aminoacyl-tRNA synthetase class Ia" evidence="11">
    <location>
        <begin position="14"/>
        <end position="549"/>
    </location>
</feature>
<dbReference type="Pfam" id="PF08264">
    <property type="entry name" value="Anticodon_1"/>
    <property type="match status" value="1"/>
</dbReference>
<evidence type="ECO:0000313" key="14">
    <source>
        <dbReference type="Proteomes" id="UP000231282"/>
    </source>
</evidence>
<dbReference type="InterPro" id="IPR009080">
    <property type="entry name" value="tRNAsynth_Ia_anticodon-bd"/>
</dbReference>
<dbReference type="InterPro" id="IPR033705">
    <property type="entry name" value="Anticodon_Ia_Val"/>
</dbReference>
<dbReference type="CDD" id="cd00817">
    <property type="entry name" value="ValRS_core"/>
    <property type="match status" value="1"/>
</dbReference>
<dbReference type="InterPro" id="IPR009008">
    <property type="entry name" value="Val/Leu/Ile-tRNA-synth_edit"/>
</dbReference>
<dbReference type="InterPro" id="IPR002303">
    <property type="entry name" value="Valyl-tRNA_ligase"/>
</dbReference>
<dbReference type="NCBIfam" id="TIGR00422">
    <property type="entry name" value="valS"/>
    <property type="match status" value="1"/>
</dbReference>
<dbReference type="GO" id="GO:0006438">
    <property type="term" value="P:valyl-tRNA aminoacylation"/>
    <property type="evidence" value="ECO:0007669"/>
    <property type="project" value="UniProtKB-UniRule"/>
</dbReference>
<dbReference type="GO" id="GO:0002161">
    <property type="term" value="F:aminoacyl-tRNA deacylase activity"/>
    <property type="evidence" value="ECO:0007669"/>
    <property type="project" value="InterPro"/>
</dbReference>
<dbReference type="InterPro" id="IPR013155">
    <property type="entry name" value="M/V/L/I-tRNA-synth_anticd-bd"/>
</dbReference>
<dbReference type="Gene3D" id="3.40.50.620">
    <property type="entry name" value="HUPs"/>
    <property type="match status" value="2"/>
</dbReference>
<comment type="catalytic activity">
    <reaction evidence="8">
        <text>tRNA(Val) + L-valine + ATP = L-valyl-tRNA(Val) + AMP + diphosphate</text>
        <dbReference type="Rhea" id="RHEA:10704"/>
        <dbReference type="Rhea" id="RHEA-COMP:9672"/>
        <dbReference type="Rhea" id="RHEA-COMP:9708"/>
        <dbReference type="ChEBI" id="CHEBI:30616"/>
        <dbReference type="ChEBI" id="CHEBI:33019"/>
        <dbReference type="ChEBI" id="CHEBI:57762"/>
        <dbReference type="ChEBI" id="CHEBI:78442"/>
        <dbReference type="ChEBI" id="CHEBI:78537"/>
        <dbReference type="ChEBI" id="CHEBI:456215"/>
        <dbReference type="EC" id="6.1.1.9"/>
    </reaction>
</comment>
<keyword evidence="5 10" id="KW-0067">ATP-binding</keyword>
<evidence type="ECO:0000256" key="8">
    <source>
        <dbReference type="ARBA" id="ARBA00047552"/>
    </source>
</evidence>
<organism evidence="13 14">
    <name type="scientific">Candidatus Shapirobacteria bacterium CG09_land_8_20_14_0_10_38_17</name>
    <dbReference type="NCBI Taxonomy" id="1974884"/>
    <lineage>
        <taxon>Bacteria</taxon>
        <taxon>Candidatus Shapironibacteriota</taxon>
    </lineage>
</organism>
<evidence type="ECO:0000256" key="3">
    <source>
        <dbReference type="ARBA" id="ARBA00022598"/>
    </source>
</evidence>
<evidence type="ECO:0000256" key="9">
    <source>
        <dbReference type="NCBIfam" id="TIGR00422"/>
    </source>
</evidence>
<evidence type="ECO:0000256" key="6">
    <source>
        <dbReference type="ARBA" id="ARBA00022917"/>
    </source>
</evidence>
<dbReference type="GO" id="GO:0004832">
    <property type="term" value="F:valine-tRNA ligase activity"/>
    <property type="evidence" value="ECO:0007669"/>
    <property type="project" value="UniProtKB-UniRule"/>
</dbReference>
<evidence type="ECO:0000259" key="12">
    <source>
        <dbReference type="Pfam" id="PF08264"/>
    </source>
</evidence>
<evidence type="ECO:0000256" key="7">
    <source>
        <dbReference type="ARBA" id="ARBA00023146"/>
    </source>
</evidence>
<dbReference type="EC" id="6.1.1.9" evidence="1 9"/>